<name>A0A1X7V5F5_AMPQE</name>
<dbReference type="AlphaFoldDB" id="A0A1X7V5F5"/>
<dbReference type="InParanoid" id="A0A1X7V5F5"/>
<dbReference type="PANTHER" id="PTHR31751:SF42">
    <property type="entry name" value="PROTEIN CBG10204"/>
    <property type="match status" value="1"/>
</dbReference>
<proteinExistence type="predicted"/>
<reference evidence="1" key="1">
    <citation type="submission" date="2017-05" db="UniProtKB">
        <authorList>
            <consortium name="EnsemblMetazoa"/>
        </authorList>
    </citation>
    <scope>IDENTIFICATION</scope>
</reference>
<organism evidence="1">
    <name type="scientific">Amphimedon queenslandica</name>
    <name type="common">Sponge</name>
    <dbReference type="NCBI Taxonomy" id="400682"/>
    <lineage>
        <taxon>Eukaryota</taxon>
        <taxon>Metazoa</taxon>
        <taxon>Porifera</taxon>
        <taxon>Demospongiae</taxon>
        <taxon>Heteroscleromorpha</taxon>
        <taxon>Haplosclerida</taxon>
        <taxon>Niphatidae</taxon>
        <taxon>Amphimedon</taxon>
    </lineage>
</organism>
<evidence type="ECO:0000313" key="1">
    <source>
        <dbReference type="EnsemblMetazoa" id="Aqu2.1.34752_001"/>
    </source>
</evidence>
<sequence length="70" mass="7902">KKLDTLAKEKDCSVIGEWIRGIINQLYWSAVSTPNGNSEVILEKWLSLNNHIHNKHKGMANISKIANMAE</sequence>
<dbReference type="PANTHER" id="PTHR31751">
    <property type="entry name" value="SI:CH211-108C17.2-RELATED-RELATED"/>
    <property type="match status" value="1"/>
</dbReference>
<dbReference type="EnsemblMetazoa" id="Aqu2.1.34752_001">
    <property type="protein sequence ID" value="Aqu2.1.34752_001"/>
    <property type="gene ID" value="Aqu2.1.34752"/>
</dbReference>
<accession>A0A1X7V5F5</accession>
<protein>
    <submittedName>
        <fullName evidence="1">Uncharacterized protein</fullName>
    </submittedName>
</protein>